<dbReference type="GO" id="GO:0008153">
    <property type="term" value="P:4-aminobenzoate biosynthetic process"/>
    <property type="evidence" value="ECO:0007669"/>
    <property type="project" value="UniProtKB-UniRule"/>
</dbReference>
<dbReference type="InterPro" id="IPR001544">
    <property type="entry name" value="Aminotrans_IV"/>
</dbReference>
<dbReference type="GO" id="GO:0005829">
    <property type="term" value="C:cytosol"/>
    <property type="evidence" value="ECO:0007669"/>
    <property type="project" value="TreeGrafter"/>
</dbReference>
<comment type="caution">
    <text evidence="15">The sequence shown here is derived from an EMBL/GenBank/DDBJ whole genome shotgun (WGS) entry which is preliminary data.</text>
</comment>
<dbReference type="InterPro" id="IPR043132">
    <property type="entry name" value="BCAT-like_C"/>
</dbReference>
<evidence type="ECO:0000256" key="8">
    <source>
        <dbReference type="ARBA" id="ARBA00035676"/>
    </source>
</evidence>
<dbReference type="STRING" id="1420851.AU255_15860"/>
<dbReference type="GO" id="GO:0008696">
    <property type="term" value="F:4-amino-4-deoxychorismate lyase activity"/>
    <property type="evidence" value="ECO:0007669"/>
    <property type="project" value="UniProtKB-UniRule"/>
</dbReference>
<dbReference type="EMBL" id="LPUF01000003">
    <property type="protein sequence ID" value="OQK15689.1"/>
    <property type="molecule type" value="Genomic_DNA"/>
</dbReference>
<dbReference type="Gene3D" id="3.30.470.10">
    <property type="match status" value="1"/>
</dbReference>
<dbReference type="InterPro" id="IPR017824">
    <property type="entry name" value="Aminodeoxychorismate_lyase_IV"/>
</dbReference>
<dbReference type="InterPro" id="IPR036038">
    <property type="entry name" value="Aminotransferase-like"/>
</dbReference>
<dbReference type="EC" id="4.1.3.38" evidence="8 12"/>
<dbReference type="Proteomes" id="UP000191980">
    <property type="component" value="Unassembled WGS sequence"/>
</dbReference>
<dbReference type="InterPro" id="IPR050571">
    <property type="entry name" value="Class-IV_PLP-Dep_Aminotrnsfr"/>
</dbReference>
<evidence type="ECO:0000256" key="6">
    <source>
        <dbReference type="ARBA" id="ARBA00023239"/>
    </source>
</evidence>
<comment type="similarity">
    <text evidence="2 13">Belongs to the class-IV pyridoxal-phosphate-dependent aminotransferase family.</text>
</comment>
<dbReference type="PANTHER" id="PTHR42743">
    <property type="entry name" value="AMINO-ACID AMINOTRANSFERASE"/>
    <property type="match status" value="1"/>
</dbReference>
<dbReference type="InterPro" id="IPR043131">
    <property type="entry name" value="BCAT-like_N"/>
</dbReference>
<dbReference type="AlphaFoldDB" id="A0A1V8M2A5"/>
<dbReference type="Pfam" id="PF01063">
    <property type="entry name" value="Aminotran_4"/>
    <property type="match status" value="1"/>
</dbReference>
<dbReference type="NCBIfam" id="NF004761">
    <property type="entry name" value="PRK06092.1"/>
    <property type="match status" value="1"/>
</dbReference>
<dbReference type="InterPro" id="IPR018300">
    <property type="entry name" value="Aminotrans_IV_CS"/>
</dbReference>
<dbReference type="NCBIfam" id="TIGR03461">
    <property type="entry name" value="pabC_Proteo"/>
    <property type="match status" value="1"/>
</dbReference>
<evidence type="ECO:0000256" key="2">
    <source>
        <dbReference type="ARBA" id="ARBA00009320"/>
    </source>
</evidence>
<comment type="subunit">
    <text evidence="3">Homodimer.</text>
</comment>
<comment type="cofactor">
    <cofactor evidence="1 14">
        <name>pyridoxal 5'-phosphate</name>
        <dbReference type="ChEBI" id="CHEBI:597326"/>
    </cofactor>
</comment>
<evidence type="ECO:0000256" key="12">
    <source>
        <dbReference type="NCBIfam" id="TIGR03461"/>
    </source>
</evidence>
<evidence type="ECO:0000256" key="7">
    <source>
        <dbReference type="ARBA" id="ARBA00035633"/>
    </source>
</evidence>
<comment type="pathway">
    <text evidence="7">Cofactor biosynthesis; tetrahydrofolate biosynthesis; 4-aminobenzoate from chorismate: step 2/2.</text>
</comment>
<evidence type="ECO:0000256" key="13">
    <source>
        <dbReference type="RuleBase" id="RU004106"/>
    </source>
</evidence>
<organism evidence="15 16">
    <name type="scientific">Methyloprofundus sedimenti</name>
    <dbReference type="NCBI Taxonomy" id="1420851"/>
    <lineage>
        <taxon>Bacteria</taxon>
        <taxon>Pseudomonadati</taxon>
        <taxon>Pseudomonadota</taxon>
        <taxon>Gammaproteobacteria</taxon>
        <taxon>Methylococcales</taxon>
        <taxon>Methylococcaceae</taxon>
        <taxon>Methyloprofundus</taxon>
    </lineage>
</organism>
<sequence length="278" mass="31588">MILINGKLKNTLEITDRGLHYGDGLFETIEVIQGQPVFLAQHLARLKTGCQRLKIPYPDETLLLDEITRVSKTSKQQGVIKLMLTRGSGGRGYRQPEVLNPSRIIALYPFPDYPESFKTQGIQTCFCSTRLGLNPLLAGIKHNNRLEQVLARSEWQDEFQEGLMLNLNEHVIEGTMSNLFVIKEQIVYTPEITVSGIKGVMRQLILNIARQNQLPVCEILFTRDFVLQADELFVSNSIIGIWPIKSLANKSYPVGLWTQKLMLYLAEYKARDIPNDIT</sequence>
<comment type="function">
    <text evidence="10">Involved in the biosynthesis of p-aminobenzoate (PABA), a precursor of tetrahydrofolate. Converts 4-amino-4-deoxychorismate into 4-aminobenzoate (PABA) and pyruvate.</text>
</comment>
<dbReference type="PROSITE" id="PS00770">
    <property type="entry name" value="AA_TRANSFER_CLASS_4"/>
    <property type="match status" value="1"/>
</dbReference>
<keyword evidence="6 15" id="KW-0456">Lyase</keyword>
<evidence type="ECO:0000256" key="5">
    <source>
        <dbReference type="ARBA" id="ARBA00022909"/>
    </source>
</evidence>
<dbReference type="GO" id="GO:0030170">
    <property type="term" value="F:pyridoxal phosphate binding"/>
    <property type="evidence" value="ECO:0007669"/>
    <property type="project" value="InterPro"/>
</dbReference>
<dbReference type="PANTHER" id="PTHR42743:SF2">
    <property type="entry name" value="AMINODEOXYCHORISMATE LYASE"/>
    <property type="match status" value="1"/>
</dbReference>
<name>A0A1V8M2A5_9GAMM</name>
<dbReference type="OrthoDB" id="9805628at2"/>
<dbReference type="Gene3D" id="3.20.10.10">
    <property type="entry name" value="D-amino Acid Aminotransferase, subunit A, domain 2"/>
    <property type="match status" value="1"/>
</dbReference>
<evidence type="ECO:0000256" key="9">
    <source>
        <dbReference type="ARBA" id="ARBA00049529"/>
    </source>
</evidence>
<keyword evidence="4 14" id="KW-0663">Pyridoxal phosphate</keyword>
<accession>A0A1V8M2A5</accession>
<evidence type="ECO:0000256" key="14">
    <source>
        <dbReference type="RuleBase" id="RU004516"/>
    </source>
</evidence>
<reference evidence="15 16" key="1">
    <citation type="submission" date="2015-12" db="EMBL/GenBank/DDBJ databases">
        <authorList>
            <person name="Shamseldin A."/>
            <person name="Moawad H."/>
            <person name="Abd El-Rahim W.M."/>
            <person name="Sadowsky M.J."/>
        </authorList>
    </citation>
    <scope>NUCLEOTIDE SEQUENCE [LARGE SCALE GENOMIC DNA]</scope>
    <source>
        <strain evidence="15 16">WF1</strain>
    </source>
</reference>
<dbReference type="RefSeq" id="WP_080523926.1">
    <property type="nucleotide sequence ID" value="NZ_LPUF01000003.1"/>
</dbReference>
<evidence type="ECO:0000313" key="16">
    <source>
        <dbReference type="Proteomes" id="UP000191980"/>
    </source>
</evidence>
<evidence type="ECO:0000256" key="3">
    <source>
        <dbReference type="ARBA" id="ARBA00011738"/>
    </source>
</evidence>
<protein>
    <recommendedName>
        <fullName evidence="11 12">Aminodeoxychorismate lyase</fullName>
        <ecNumber evidence="8 12">4.1.3.38</ecNumber>
    </recommendedName>
</protein>
<dbReference type="GO" id="GO:0046656">
    <property type="term" value="P:folic acid biosynthetic process"/>
    <property type="evidence" value="ECO:0007669"/>
    <property type="project" value="UniProtKB-KW"/>
</dbReference>
<gene>
    <name evidence="15" type="ORF">AU255_15860</name>
</gene>
<dbReference type="CDD" id="cd01559">
    <property type="entry name" value="ADCL_like"/>
    <property type="match status" value="1"/>
</dbReference>
<evidence type="ECO:0000313" key="15">
    <source>
        <dbReference type="EMBL" id="OQK15689.1"/>
    </source>
</evidence>
<comment type="catalytic activity">
    <reaction evidence="9">
        <text>4-amino-4-deoxychorismate = 4-aminobenzoate + pyruvate + H(+)</text>
        <dbReference type="Rhea" id="RHEA:16201"/>
        <dbReference type="ChEBI" id="CHEBI:15361"/>
        <dbReference type="ChEBI" id="CHEBI:15378"/>
        <dbReference type="ChEBI" id="CHEBI:17836"/>
        <dbReference type="ChEBI" id="CHEBI:58406"/>
        <dbReference type="EC" id="4.1.3.38"/>
    </reaction>
</comment>
<keyword evidence="16" id="KW-1185">Reference proteome</keyword>
<dbReference type="FunFam" id="3.20.10.10:FF:000002">
    <property type="entry name" value="D-alanine aminotransferase"/>
    <property type="match status" value="1"/>
</dbReference>
<dbReference type="SUPFAM" id="SSF56752">
    <property type="entry name" value="D-aminoacid aminotransferase-like PLP-dependent enzymes"/>
    <property type="match status" value="1"/>
</dbReference>
<evidence type="ECO:0000256" key="4">
    <source>
        <dbReference type="ARBA" id="ARBA00022898"/>
    </source>
</evidence>
<evidence type="ECO:0000256" key="10">
    <source>
        <dbReference type="ARBA" id="ARBA00054027"/>
    </source>
</evidence>
<evidence type="ECO:0000256" key="1">
    <source>
        <dbReference type="ARBA" id="ARBA00001933"/>
    </source>
</evidence>
<proteinExistence type="inferred from homology"/>
<keyword evidence="5" id="KW-0289">Folate biosynthesis</keyword>
<evidence type="ECO:0000256" key="11">
    <source>
        <dbReference type="ARBA" id="ARBA00069174"/>
    </source>
</evidence>